<dbReference type="PRINTS" id="PR00124">
    <property type="entry name" value="ATPASEC"/>
</dbReference>
<evidence type="ECO:0000313" key="9">
    <source>
        <dbReference type="EMBL" id="KAG0489104.1"/>
    </source>
</evidence>
<keyword evidence="5" id="KW-1133">Transmembrane helix</keyword>
<dbReference type="GO" id="GO:0015078">
    <property type="term" value="F:proton transmembrane transporter activity"/>
    <property type="evidence" value="ECO:0007669"/>
    <property type="project" value="InterPro"/>
</dbReference>
<dbReference type="GO" id="GO:0045259">
    <property type="term" value="C:proton-transporting ATP synthase complex"/>
    <property type="evidence" value="ECO:0007669"/>
    <property type="project" value="InterPro"/>
</dbReference>
<dbReference type="InterPro" id="IPR035921">
    <property type="entry name" value="F/V-ATP_Csub_sf"/>
</dbReference>
<gene>
    <name evidence="9" type="ORF">HPP92_007915</name>
</gene>
<keyword evidence="7" id="KW-0446">Lipid-binding</keyword>
<reference evidence="9 10" key="1">
    <citation type="journal article" date="2020" name="Nat. Food">
        <title>A phased Vanilla planifolia genome enables genetic improvement of flavour and production.</title>
        <authorList>
            <person name="Hasing T."/>
            <person name="Tang H."/>
            <person name="Brym M."/>
            <person name="Khazi F."/>
            <person name="Huang T."/>
            <person name="Chambers A.H."/>
        </authorList>
    </citation>
    <scope>NUCLEOTIDE SEQUENCE [LARGE SCALE GENOMIC DNA]</scope>
    <source>
        <tissue evidence="9">Leaf</tissue>
    </source>
</reference>
<keyword evidence="6" id="KW-0472">Membrane</keyword>
<dbReference type="GO" id="GO:0003735">
    <property type="term" value="F:structural constituent of ribosome"/>
    <property type="evidence" value="ECO:0007669"/>
    <property type="project" value="InterPro"/>
</dbReference>
<dbReference type="EMBL" id="JADCNL010000003">
    <property type="protein sequence ID" value="KAG0489104.1"/>
    <property type="molecule type" value="Genomic_DNA"/>
</dbReference>
<accession>A0A835RHJ3</accession>
<dbReference type="AlphaFoldDB" id="A0A835RHJ3"/>
<dbReference type="Gene3D" id="1.20.20.10">
    <property type="entry name" value="F1F0 ATP synthase subunit C"/>
    <property type="match status" value="1"/>
</dbReference>
<comment type="similarity">
    <text evidence="3 7">Belongs to the ATPase C chain family.</text>
</comment>
<organism evidence="9 10">
    <name type="scientific">Vanilla planifolia</name>
    <name type="common">Vanilla</name>
    <dbReference type="NCBI Taxonomy" id="51239"/>
    <lineage>
        <taxon>Eukaryota</taxon>
        <taxon>Viridiplantae</taxon>
        <taxon>Streptophyta</taxon>
        <taxon>Embryophyta</taxon>
        <taxon>Tracheophyta</taxon>
        <taxon>Spermatophyta</taxon>
        <taxon>Magnoliopsida</taxon>
        <taxon>Liliopsida</taxon>
        <taxon>Asparagales</taxon>
        <taxon>Orchidaceae</taxon>
        <taxon>Vanilloideae</taxon>
        <taxon>Vanilleae</taxon>
        <taxon>Vanilla</taxon>
    </lineage>
</organism>
<evidence type="ECO:0000259" key="8">
    <source>
        <dbReference type="Pfam" id="PF00137"/>
    </source>
</evidence>
<dbReference type="InterPro" id="IPR002379">
    <property type="entry name" value="ATPase_proteolipid_c-like_dom"/>
</dbReference>
<evidence type="ECO:0000256" key="1">
    <source>
        <dbReference type="ARBA" id="ARBA00004141"/>
    </source>
</evidence>
<comment type="subcellular location">
    <subcellularLocation>
        <location evidence="1">Membrane</location>
        <topology evidence="1">Multi-pass membrane protein</topology>
    </subcellularLocation>
</comment>
<keyword evidence="10" id="KW-1185">Reference proteome</keyword>
<protein>
    <recommendedName>
        <fullName evidence="8">V-ATPase proteolipid subunit C-like domain-containing protein</fullName>
    </recommendedName>
</protein>
<dbReference type="InterPro" id="IPR023591">
    <property type="entry name" value="Ribosomal_uS2_flav_dom_sf"/>
</dbReference>
<comment type="caution">
    <text evidence="9">The sequence shown here is derived from an EMBL/GenBank/DDBJ whole genome shotgun (WGS) entry which is preliminary data.</text>
</comment>
<dbReference type="GO" id="GO:0005840">
    <property type="term" value="C:ribosome"/>
    <property type="evidence" value="ECO:0007669"/>
    <property type="project" value="InterPro"/>
</dbReference>
<comment type="similarity">
    <text evidence="2">Belongs to the universal ribosomal protein uS2 family.</text>
</comment>
<evidence type="ECO:0000256" key="7">
    <source>
        <dbReference type="RuleBase" id="RU004221"/>
    </source>
</evidence>
<name>A0A835RHJ3_VANPL</name>
<dbReference type="GO" id="GO:0033177">
    <property type="term" value="C:proton-transporting two-sector ATPase complex, proton-transporting domain"/>
    <property type="evidence" value="ECO:0007669"/>
    <property type="project" value="InterPro"/>
</dbReference>
<dbReference type="Proteomes" id="UP000636800">
    <property type="component" value="Chromosome 3"/>
</dbReference>
<dbReference type="Gene3D" id="3.40.50.10490">
    <property type="entry name" value="Glucose-6-phosphate isomerase like protein, domain 1"/>
    <property type="match status" value="1"/>
</dbReference>
<keyword evidence="4" id="KW-0812">Transmembrane</keyword>
<dbReference type="SUPFAM" id="SSF81333">
    <property type="entry name" value="F1F0 ATP synthase subunit C"/>
    <property type="match status" value="1"/>
</dbReference>
<evidence type="ECO:0000256" key="3">
    <source>
        <dbReference type="ARBA" id="ARBA00006704"/>
    </source>
</evidence>
<dbReference type="Pfam" id="PF00318">
    <property type="entry name" value="Ribosomal_S2"/>
    <property type="match status" value="1"/>
</dbReference>
<evidence type="ECO:0000256" key="5">
    <source>
        <dbReference type="ARBA" id="ARBA00022989"/>
    </source>
</evidence>
<evidence type="ECO:0000256" key="4">
    <source>
        <dbReference type="ARBA" id="ARBA00022692"/>
    </source>
</evidence>
<dbReference type="GO" id="GO:0008289">
    <property type="term" value="F:lipid binding"/>
    <property type="evidence" value="ECO:0007669"/>
    <property type="project" value="UniProtKB-KW"/>
</dbReference>
<dbReference type="GO" id="GO:0015986">
    <property type="term" value="P:proton motive force-driven ATP synthesis"/>
    <property type="evidence" value="ECO:0007669"/>
    <property type="project" value="InterPro"/>
</dbReference>
<dbReference type="SUPFAM" id="SSF52313">
    <property type="entry name" value="Ribosomal protein S2"/>
    <property type="match status" value="1"/>
</dbReference>
<evidence type="ECO:0000256" key="6">
    <source>
        <dbReference type="ARBA" id="ARBA00023136"/>
    </source>
</evidence>
<keyword evidence="7" id="KW-0375">Hydrogen ion transport</keyword>
<dbReference type="OrthoDB" id="1735926at2759"/>
<evidence type="ECO:0000313" key="10">
    <source>
        <dbReference type="Proteomes" id="UP000636800"/>
    </source>
</evidence>
<proteinExistence type="inferred from homology"/>
<keyword evidence="7" id="KW-0406">Ion transport</keyword>
<dbReference type="Pfam" id="PF00137">
    <property type="entry name" value="ATP-synt_C"/>
    <property type="match status" value="1"/>
</dbReference>
<dbReference type="InterPro" id="IPR001865">
    <property type="entry name" value="Ribosomal_uS2"/>
</dbReference>
<dbReference type="Gene3D" id="1.10.287.610">
    <property type="entry name" value="Helix hairpin bin"/>
    <property type="match status" value="1"/>
</dbReference>
<dbReference type="InterPro" id="IPR000454">
    <property type="entry name" value="ATP_synth_F0_csu"/>
</dbReference>
<dbReference type="InterPro" id="IPR038662">
    <property type="entry name" value="ATP_synth_F0_csu_sf"/>
</dbReference>
<feature type="domain" description="V-ATPase proteolipid subunit C-like" evidence="8">
    <location>
        <begin position="73"/>
        <end position="107"/>
    </location>
</feature>
<keyword evidence="7" id="KW-0813">Transport</keyword>
<evidence type="ECO:0000256" key="2">
    <source>
        <dbReference type="ARBA" id="ARBA00006242"/>
    </source>
</evidence>
<sequence>MGKFKRLPKRDVAKLKRKLSIFQKYLGGVKYMTGLPDIVIFVDQKEEYTALRECVILESKENIGRRFTLWKKGLASIGPGVGQGTAADQAVEGIARQPGAEGKIRGGIFTKVP</sequence>
<dbReference type="GO" id="GO:0006412">
    <property type="term" value="P:translation"/>
    <property type="evidence" value="ECO:0007669"/>
    <property type="project" value="InterPro"/>
</dbReference>